<dbReference type="KEGG" id="cpho:CPHO_08040"/>
<dbReference type="STRING" id="161895.CPHO_08040"/>
<reference evidence="1 2" key="1">
    <citation type="submission" date="2014-08" db="EMBL/GenBank/DDBJ databases">
        <title>Complete genome sequence of Corynebacterium phocae M408/89/1(T)(=DSM 44612(T)), isolated from the common seal (Phoca vitulina).</title>
        <authorList>
            <person name="Ruckert C."/>
            <person name="Albersmeier A."/>
            <person name="Winkler A."/>
            <person name="Kalinowski J."/>
        </authorList>
    </citation>
    <scope>NUCLEOTIDE SEQUENCE [LARGE SCALE GENOMIC DNA]</scope>
    <source>
        <strain evidence="1 2">M408/89/1</strain>
    </source>
</reference>
<evidence type="ECO:0000313" key="2">
    <source>
        <dbReference type="Proteomes" id="UP000185491"/>
    </source>
</evidence>
<dbReference type="OrthoDB" id="4418326at2"/>
<dbReference type="AlphaFoldDB" id="A0A1L7D442"/>
<gene>
    <name evidence="1" type="ORF">CPHO_08040</name>
</gene>
<protein>
    <submittedName>
        <fullName evidence="1">Uncharacterized protein</fullName>
    </submittedName>
</protein>
<name>A0A1L7D442_9CORY</name>
<accession>A0A1L7D442</accession>
<keyword evidence="2" id="KW-1185">Reference proteome</keyword>
<proteinExistence type="predicted"/>
<sequence>MQIYGHPGDRVDFVSKSGAAGAIMFGDPKSLCVEFFGKPHTEQGNTITYFKGAIAIDFESEKVSAIHIRPGASSEKVDVFLGRDKLNGLSHAELAELAGDRPVEAEFAADDTPKLSRVSFTG</sequence>
<evidence type="ECO:0000313" key="1">
    <source>
        <dbReference type="EMBL" id="APT92843.1"/>
    </source>
</evidence>
<dbReference type="EMBL" id="CP009249">
    <property type="protein sequence ID" value="APT92843.1"/>
    <property type="molecule type" value="Genomic_DNA"/>
</dbReference>
<dbReference type="RefSeq" id="WP_075734771.1">
    <property type="nucleotide sequence ID" value="NZ_CP009249.1"/>
</dbReference>
<dbReference type="Proteomes" id="UP000185491">
    <property type="component" value="Chromosome"/>
</dbReference>
<organism evidence="1 2">
    <name type="scientific">Corynebacterium phocae</name>
    <dbReference type="NCBI Taxonomy" id="161895"/>
    <lineage>
        <taxon>Bacteria</taxon>
        <taxon>Bacillati</taxon>
        <taxon>Actinomycetota</taxon>
        <taxon>Actinomycetes</taxon>
        <taxon>Mycobacteriales</taxon>
        <taxon>Corynebacteriaceae</taxon>
        <taxon>Corynebacterium</taxon>
    </lineage>
</organism>